<dbReference type="GO" id="GO:0008081">
    <property type="term" value="F:phosphoric diester hydrolase activity"/>
    <property type="evidence" value="ECO:0007669"/>
    <property type="project" value="TreeGrafter"/>
</dbReference>
<keyword evidence="10" id="KW-0456">Lyase</keyword>
<dbReference type="Gene3D" id="3.20.20.150">
    <property type="entry name" value="Divalent-metal-dependent TIM barrel enzymes"/>
    <property type="match status" value="1"/>
</dbReference>
<comment type="caution">
    <text evidence="10">The sequence shown here is derived from an EMBL/GenBank/DDBJ whole genome shotgun (WGS) entry which is preliminary data.</text>
</comment>
<feature type="compositionally biased region" description="Basic and acidic residues" evidence="8">
    <location>
        <begin position="26"/>
        <end position="35"/>
    </location>
</feature>
<dbReference type="GO" id="GO:0016829">
    <property type="term" value="F:lyase activity"/>
    <property type="evidence" value="ECO:0007669"/>
    <property type="project" value="UniProtKB-KW"/>
</dbReference>
<dbReference type="AlphaFoldDB" id="A0A9Q1C2N9"/>
<dbReference type="InterPro" id="IPR018246">
    <property type="entry name" value="AP_endonuc_F2_Zn_BS"/>
</dbReference>
<comment type="similarity">
    <text evidence="2">Belongs to the AP endonuclease 2 family.</text>
</comment>
<dbReference type="Proteomes" id="UP001152320">
    <property type="component" value="Chromosome 8"/>
</dbReference>
<sequence length="428" mass="47382">MPRPRKQATAADAVFEPRITRGQKRLAKEREDKITNGRNKQSKKSKQLCAEHNDHPEDTVNKTKRSNSKTKVIKKEQKTKVIKKENTTGVTQRTVKKGKENPVKVRKEQSSISSKSEKLVANEGIVKVKKEGAVKGEVTEMAGFLAKGGKFVGAHTSAAGGLWNAVSDAVEIKARAFALFLKSQRQWNAKPLEEDVITKFQSALKEHGFHPDFILPHGSYLLNCGSPKAETLQKSRDALLDEVQRCQRLGLNRYNFHPGSTCGEISVEKCLDLIGESINGVLEKTSGVTVVVENMSCQGNTVGGKFEELKGIIDRVNDKSRIGVCLDTCHAFAAGFDLSTADGYKKMMDDFEEIVGFEYLKGVHLNDSKGKVGCHLDRHENIGKGFIGLEGFRRVMNDPRFEQVPLILETPPGLTDAEEIDLLYAMID</sequence>
<feature type="domain" description="Xylose isomerase-like TIM barrel" evidence="9">
    <location>
        <begin position="168"/>
        <end position="420"/>
    </location>
</feature>
<evidence type="ECO:0000256" key="6">
    <source>
        <dbReference type="ARBA" id="ARBA00022833"/>
    </source>
</evidence>
<dbReference type="PANTHER" id="PTHR21445:SF0">
    <property type="entry name" value="APURINIC-APYRIMIDINIC ENDONUCLEASE"/>
    <property type="match status" value="1"/>
</dbReference>
<evidence type="ECO:0000256" key="5">
    <source>
        <dbReference type="ARBA" id="ARBA00022801"/>
    </source>
</evidence>
<feature type="compositionally biased region" description="Basic residues" evidence="8">
    <location>
        <begin position="62"/>
        <end position="72"/>
    </location>
</feature>
<dbReference type="GO" id="GO:0003906">
    <property type="term" value="F:DNA-(apurinic or apyrimidinic site) endonuclease activity"/>
    <property type="evidence" value="ECO:0007669"/>
    <property type="project" value="TreeGrafter"/>
</dbReference>
<evidence type="ECO:0000259" key="9">
    <source>
        <dbReference type="Pfam" id="PF01261"/>
    </source>
</evidence>
<name>A0A9Q1C2N9_HOLLE</name>
<evidence type="ECO:0000256" key="4">
    <source>
        <dbReference type="ARBA" id="ARBA00022763"/>
    </source>
</evidence>
<dbReference type="PROSITE" id="PS00731">
    <property type="entry name" value="AP_NUCLEASE_F2_3"/>
    <property type="match status" value="1"/>
</dbReference>
<dbReference type="PROSITE" id="PS51432">
    <property type="entry name" value="AP_NUCLEASE_F2_4"/>
    <property type="match status" value="1"/>
</dbReference>
<protein>
    <submittedName>
        <fullName evidence="10">DNA-(Apurinic or apyrimidinic site) lyase</fullName>
    </submittedName>
</protein>
<keyword evidence="4" id="KW-0227">DNA damage</keyword>
<evidence type="ECO:0000313" key="10">
    <source>
        <dbReference type="EMBL" id="KAJ8037059.1"/>
    </source>
</evidence>
<dbReference type="HAMAP" id="MF_00152">
    <property type="entry name" value="Nfo"/>
    <property type="match status" value="1"/>
</dbReference>
<dbReference type="SMART" id="SM00518">
    <property type="entry name" value="AP2Ec"/>
    <property type="match status" value="1"/>
</dbReference>
<dbReference type="GO" id="GO:0006284">
    <property type="term" value="P:base-excision repair"/>
    <property type="evidence" value="ECO:0007669"/>
    <property type="project" value="TreeGrafter"/>
</dbReference>
<dbReference type="CDD" id="cd00019">
    <property type="entry name" value="AP2Ec"/>
    <property type="match status" value="1"/>
</dbReference>
<dbReference type="InterPro" id="IPR001719">
    <property type="entry name" value="AP_endonuc_2"/>
</dbReference>
<evidence type="ECO:0000256" key="1">
    <source>
        <dbReference type="ARBA" id="ARBA00001947"/>
    </source>
</evidence>
<keyword evidence="3" id="KW-0479">Metal-binding</keyword>
<evidence type="ECO:0000256" key="3">
    <source>
        <dbReference type="ARBA" id="ARBA00022723"/>
    </source>
</evidence>
<keyword evidence="7" id="KW-0234">DNA repair</keyword>
<reference evidence="10" key="1">
    <citation type="submission" date="2021-10" db="EMBL/GenBank/DDBJ databases">
        <title>Tropical sea cucumber genome reveals ecological adaptation and Cuvierian tubules defense mechanism.</title>
        <authorList>
            <person name="Chen T."/>
        </authorList>
    </citation>
    <scope>NUCLEOTIDE SEQUENCE</scope>
    <source>
        <strain evidence="10">Nanhai2018</strain>
        <tissue evidence="10">Muscle</tissue>
    </source>
</reference>
<dbReference type="InterPro" id="IPR036237">
    <property type="entry name" value="Xyl_isomerase-like_sf"/>
</dbReference>
<dbReference type="PANTHER" id="PTHR21445">
    <property type="entry name" value="ENDONUCLEASE IV ENDODEOXYRIBONUCLEASE IV"/>
    <property type="match status" value="1"/>
</dbReference>
<dbReference type="GO" id="GO:0003677">
    <property type="term" value="F:DNA binding"/>
    <property type="evidence" value="ECO:0007669"/>
    <property type="project" value="InterPro"/>
</dbReference>
<evidence type="ECO:0000256" key="2">
    <source>
        <dbReference type="ARBA" id="ARBA00005340"/>
    </source>
</evidence>
<dbReference type="GO" id="GO:0008270">
    <property type="term" value="F:zinc ion binding"/>
    <property type="evidence" value="ECO:0007669"/>
    <property type="project" value="InterPro"/>
</dbReference>
<comment type="cofactor">
    <cofactor evidence="1">
        <name>Zn(2+)</name>
        <dbReference type="ChEBI" id="CHEBI:29105"/>
    </cofactor>
</comment>
<dbReference type="Pfam" id="PF01261">
    <property type="entry name" value="AP_endonuc_2"/>
    <property type="match status" value="1"/>
</dbReference>
<gene>
    <name evidence="10" type="ORF">HOLleu_17785</name>
</gene>
<evidence type="ECO:0000256" key="8">
    <source>
        <dbReference type="SAM" id="MobiDB-lite"/>
    </source>
</evidence>
<dbReference type="InterPro" id="IPR013022">
    <property type="entry name" value="Xyl_isomerase-like_TIM-brl"/>
</dbReference>
<dbReference type="EMBL" id="JAIZAY010000008">
    <property type="protein sequence ID" value="KAJ8037059.1"/>
    <property type="molecule type" value="Genomic_DNA"/>
</dbReference>
<dbReference type="FunFam" id="3.20.20.150:FF:000001">
    <property type="entry name" value="Probable endonuclease 4"/>
    <property type="match status" value="1"/>
</dbReference>
<organism evidence="10 11">
    <name type="scientific">Holothuria leucospilota</name>
    <name type="common">Black long sea cucumber</name>
    <name type="synonym">Mertensiothuria leucospilota</name>
    <dbReference type="NCBI Taxonomy" id="206669"/>
    <lineage>
        <taxon>Eukaryota</taxon>
        <taxon>Metazoa</taxon>
        <taxon>Echinodermata</taxon>
        <taxon>Eleutherozoa</taxon>
        <taxon>Echinozoa</taxon>
        <taxon>Holothuroidea</taxon>
        <taxon>Aspidochirotacea</taxon>
        <taxon>Aspidochirotida</taxon>
        <taxon>Holothuriidae</taxon>
        <taxon>Holothuria</taxon>
    </lineage>
</organism>
<keyword evidence="11" id="KW-1185">Reference proteome</keyword>
<accession>A0A9Q1C2N9</accession>
<dbReference type="OrthoDB" id="7663182at2759"/>
<dbReference type="GO" id="GO:0005634">
    <property type="term" value="C:nucleus"/>
    <property type="evidence" value="ECO:0007669"/>
    <property type="project" value="TreeGrafter"/>
</dbReference>
<dbReference type="GO" id="GO:0005739">
    <property type="term" value="C:mitochondrion"/>
    <property type="evidence" value="ECO:0007669"/>
    <property type="project" value="TreeGrafter"/>
</dbReference>
<evidence type="ECO:0000313" key="11">
    <source>
        <dbReference type="Proteomes" id="UP001152320"/>
    </source>
</evidence>
<feature type="compositionally biased region" description="Basic and acidic residues" evidence="8">
    <location>
        <begin position="49"/>
        <end position="61"/>
    </location>
</feature>
<keyword evidence="6" id="KW-0862">Zinc</keyword>
<evidence type="ECO:0000256" key="7">
    <source>
        <dbReference type="ARBA" id="ARBA00023204"/>
    </source>
</evidence>
<dbReference type="PROSITE" id="PS00730">
    <property type="entry name" value="AP_NUCLEASE_F2_2"/>
    <property type="match status" value="1"/>
</dbReference>
<dbReference type="PROSITE" id="PS00729">
    <property type="entry name" value="AP_NUCLEASE_F2_1"/>
    <property type="match status" value="1"/>
</dbReference>
<dbReference type="SUPFAM" id="SSF51658">
    <property type="entry name" value="Xylose isomerase-like"/>
    <property type="match status" value="1"/>
</dbReference>
<feature type="region of interest" description="Disordered" evidence="8">
    <location>
        <begin position="1"/>
        <end position="76"/>
    </location>
</feature>
<dbReference type="NCBIfam" id="NF002199">
    <property type="entry name" value="PRK01060.1-4"/>
    <property type="match status" value="1"/>
</dbReference>
<dbReference type="NCBIfam" id="TIGR00587">
    <property type="entry name" value="nfo"/>
    <property type="match status" value="1"/>
</dbReference>
<proteinExistence type="inferred from homology"/>
<keyword evidence="5" id="KW-0378">Hydrolase</keyword>